<gene>
    <name evidence="2" type="ORF">THAOC_00108</name>
</gene>
<sequence>ARATLHGTTTTGNVGFRCAKAPKRRLEYHYVYENEEVDPAAELVMEGADGTRQYPKKKMDKYDEMLYEDDEFDDEVVHDPTKPRPDERRKRKRVVKPRTLTSDEL</sequence>
<feature type="compositionally biased region" description="Basic and acidic residues" evidence="1">
    <location>
        <begin position="75"/>
        <end position="88"/>
    </location>
</feature>
<organism evidence="2 3">
    <name type="scientific">Thalassiosira oceanica</name>
    <name type="common">Marine diatom</name>
    <dbReference type="NCBI Taxonomy" id="159749"/>
    <lineage>
        <taxon>Eukaryota</taxon>
        <taxon>Sar</taxon>
        <taxon>Stramenopiles</taxon>
        <taxon>Ochrophyta</taxon>
        <taxon>Bacillariophyta</taxon>
        <taxon>Coscinodiscophyceae</taxon>
        <taxon>Thalassiosirophycidae</taxon>
        <taxon>Thalassiosirales</taxon>
        <taxon>Thalassiosiraceae</taxon>
        <taxon>Thalassiosira</taxon>
    </lineage>
</organism>
<evidence type="ECO:0000313" key="3">
    <source>
        <dbReference type="Proteomes" id="UP000266841"/>
    </source>
</evidence>
<comment type="caution">
    <text evidence="2">The sequence shown here is derived from an EMBL/GenBank/DDBJ whole genome shotgun (WGS) entry which is preliminary data.</text>
</comment>
<feature type="region of interest" description="Disordered" evidence="1">
    <location>
        <begin position="69"/>
        <end position="105"/>
    </location>
</feature>
<protein>
    <submittedName>
        <fullName evidence="2">Uncharacterized protein</fullName>
    </submittedName>
</protein>
<dbReference type="EMBL" id="AGNL01000112">
    <property type="protein sequence ID" value="EJK78023.1"/>
    <property type="molecule type" value="Genomic_DNA"/>
</dbReference>
<keyword evidence="3" id="KW-1185">Reference proteome</keyword>
<feature type="non-terminal residue" evidence="2">
    <location>
        <position position="1"/>
    </location>
</feature>
<dbReference type="Proteomes" id="UP000266841">
    <property type="component" value="Unassembled WGS sequence"/>
</dbReference>
<evidence type="ECO:0000313" key="2">
    <source>
        <dbReference type="EMBL" id="EJK78023.1"/>
    </source>
</evidence>
<dbReference type="AlphaFoldDB" id="K0TGY0"/>
<accession>K0TGY0</accession>
<proteinExistence type="predicted"/>
<evidence type="ECO:0000256" key="1">
    <source>
        <dbReference type="SAM" id="MobiDB-lite"/>
    </source>
</evidence>
<reference evidence="2 3" key="1">
    <citation type="journal article" date="2012" name="Genome Biol.">
        <title>Genome and low-iron response of an oceanic diatom adapted to chronic iron limitation.</title>
        <authorList>
            <person name="Lommer M."/>
            <person name="Specht M."/>
            <person name="Roy A.S."/>
            <person name="Kraemer L."/>
            <person name="Andreson R."/>
            <person name="Gutowska M.A."/>
            <person name="Wolf J."/>
            <person name="Bergner S.V."/>
            <person name="Schilhabel M.B."/>
            <person name="Klostermeier U.C."/>
            <person name="Beiko R.G."/>
            <person name="Rosenstiel P."/>
            <person name="Hippler M."/>
            <person name="Laroche J."/>
        </authorList>
    </citation>
    <scope>NUCLEOTIDE SEQUENCE [LARGE SCALE GENOMIC DNA]</scope>
    <source>
        <strain evidence="2 3">CCMP1005</strain>
    </source>
</reference>
<name>K0TGY0_THAOC</name>